<comment type="caution">
    <text evidence="1">The sequence shown here is derived from an EMBL/GenBank/DDBJ whole genome shotgun (WGS) entry which is preliminary data.</text>
</comment>
<reference evidence="2" key="1">
    <citation type="submission" date="2018-11" db="EMBL/GenBank/DDBJ databases">
        <title>Proposal to divide the Flavobacteriaceae and reorganize its genera based on Amino Acid Identity values calculated from whole genome sequences.</title>
        <authorList>
            <person name="Nicholson A.C."/>
            <person name="Gulvik C.A."/>
            <person name="Whitney A.M."/>
            <person name="Humrighouse B.W."/>
            <person name="Bell M."/>
            <person name="Holmens B."/>
            <person name="Steigerwalt A."/>
            <person name="Villarma A."/>
            <person name="Sheth M."/>
            <person name="Batra D."/>
            <person name="Pryor J."/>
            <person name="Bernardet J.-F."/>
            <person name="Hugo C."/>
            <person name="Kampfer P."/>
            <person name="Newman J."/>
            <person name="Mcquiston J.R."/>
        </authorList>
    </citation>
    <scope>NUCLEOTIDE SEQUENCE [LARGE SCALE GENOMIC DNA]</scope>
    <source>
        <strain evidence="2">H3056</strain>
    </source>
</reference>
<proteinExistence type="predicted"/>
<dbReference type="EMBL" id="RJUG01000002">
    <property type="protein sequence ID" value="ROI10072.1"/>
    <property type="molecule type" value="Genomic_DNA"/>
</dbReference>
<dbReference type="AlphaFoldDB" id="A0A3N0WYC0"/>
<organism evidence="1 2">
    <name type="scientific">Kaistella daneshvariae</name>
    <dbReference type="NCBI Taxonomy" id="2487074"/>
    <lineage>
        <taxon>Bacteria</taxon>
        <taxon>Pseudomonadati</taxon>
        <taxon>Bacteroidota</taxon>
        <taxon>Flavobacteriia</taxon>
        <taxon>Flavobacteriales</taxon>
        <taxon>Weeksellaceae</taxon>
        <taxon>Chryseobacterium group</taxon>
        <taxon>Kaistella</taxon>
    </lineage>
</organism>
<protein>
    <recommendedName>
        <fullName evidence="3">HNH endonuclease 5 domain-containing protein</fullName>
    </recommendedName>
</protein>
<evidence type="ECO:0008006" key="3">
    <source>
        <dbReference type="Google" id="ProtNLM"/>
    </source>
</evidence>
<gene>
    <name evidence="1" type="ORF">EGI11_04810</name>
</gene>
<evidence type="ECO:0000313" key="1">
    <source>
        <dbReference type="EMBL" id="ROI10072.1"/>
    </source>
</evidence>
<name>A0A3N0WYC0_9FLAO</name>
<evidence type="ECO:0000313" key="2">
    <source>
        <dbReference type="Proteomes" id="UP000270224"/>
    </source>
</evidence>
<dbReference type="Proteomes" id="UP000270224">
    <property type="component" value="Unassembled WGS sequence"/>
</dbReference>
<accession>A0A3N0WYC0</accession>
<sequence length="331" mass="38427">MHIAMLHYQNNSNLKKTIMSKKHEKREKLFTKYQQNLELLVENNLISEETGIYICPICLKQHKHLNEKDPLTLEDAPPKVLGGRANILTCKSCNNKCGYLIDSHLAKRMNEIDQKKLLPNTSVKVKTTIDGEIFNGTLSVDEHGKMSMFHSLKNNNLNTLNPTMEKVGKGKVIDFDFEKSTVIPEKLEYSLLKTAFLILFEKTGYSLILNKCYNSIREQLLNPDKRVYPEYFWFKNIYGLKQGMYFVTDKGYECFFVTFNLDTGKTKSSFLVVLPCPLIEIDNIIEKLSSAIKSEMTLNLYPVENEKHNYIDDLENIKKLFEWLEKRTNVN</sequence>